<keyword evidence="3" id="KW-0808">Transferase</keyword>
<proteinExistence type="predicted"/>
<evidence type="ECO:0000313" key="3">
    <source>
        <dbReference type="EMBL" id="TLU74431.1"/>
    </source>
</evidence>
<dbReference type="Proteomes" id="UP000305654">
    <property type="component" value="Unassembled WGS sequence"/>
</dbReference>
<organism evidence="3 4">
    <name type="scientific">Lichenicoccus roseus</name>
    <dbReference type="NCBI Taxonomy" id="2683649"/>
    <lineage>
        <taxon>Bacteria</taxon>
        <taxon>Pseudomonadati</taxon>
        <taxon>Pseudomonadota</taxon>
        <taxon>Alphaproteobacteria</taxon>
        <taxon>Acetobacterales</taxon>
        <taxon>Acetobacteraceae</taxon>
        <taxon>Lichenicoccus</taxon>
    </lineage>
</organism>
<dbReference type="EMBL" id="VCDI01000001">
    <property type="protein sequence ID" value="TLU74431.1"/>
    <property type="molecule type" value="Genomic_DNA"/>
</dbReference>
<protein>
    <submittedName>
        <fullName evidence="3">Glycosyltransferase family 2 protein</fullName>
    </submittedName>
</protein>
<evidence type="ECO:0000256" key="1">
    <source>
        <dbReference type="SAM" id="MobiDB-lite"/>
    </source>
</evidence>
<dbReference type="OrthoDB" id="6383742at2"/>
<accession>A0A5R9JFJ8</accession>
<dbReference type="InterPro" id="IPR050834">
    <property type="entry name" value="Glycosyltransf_2"/>
</dbReference>
<keyword evidence="4" id="KW-1185">Reference proteome</keyword>
<dbReference type="AlphaFoldDB" id="A0A5R9JFJ8"/>
<reference evidence="3 4" key="1">
    <citation type="submission" date="2019-05" db="EMBL/GenBank/DDBJ databases">
        <authorList>
            <person name="Pankratov T."/>
            <person name="Grouzdev D."/>
        </authorList>
    </citation>
    <scope>NUCLEOTIDE SEQUENCE [LARGE SCALE GENOMIC DNA]</scope>
    <source>
        <strain evidence="3 4">KEBCLARHB70R</strain>
    </source>
</reference>
<dbReference type="PANTHER" id="PTHR43685:SF2">
    <property type="entry name" value="GLYCOSYLTRANSFERASE 2-LIKE DOMAIN-CONTAINING PROTEIN"/>
    <property type="match status" value="1"/>
</dbReference>
<dbReference type="Gene3D" id="3.90.550.10">
    <property type="entry name" value="Spore Coat Polysaccharide Biosynthesis Protein SpsA, Chain A"/>
    <property type="match status" value="1"/>
</dbReference>
<evidence type="ECO:0000259" key="2">
    <source>
        <dbReference type="Pfam" id="PF00535"/>
    </source>
</evidence>
<dbReference type="SUPFAM" id="SSF53448">
    <property type="entry name" value="Nucleotide-diphospho-sugar transferases"/>
    <property type="match status" value="1"/>
</dbReference>
<comment type="caution">
    <text evidence="3">The sequence shown here is derived from an EMBL/GenBank/DDBJ whole genome shotgun (WGS) entry which is preliminary data.</text>
</comment>
<name>A0A5R9JFJ8_9PROT</name>
<dbReference type="InterPro" id="IPR029044">
    <property type="entry name" value="Nucleotide-diphossugar_trans"/>
</dbReference>
<gene>
    <name evidence="3" type="ORF">FE263_04405</name>
</gene>
<evidence type="ECO:0000313" key="4">
    <source>
        <dbReference type="Proteomes" id="UP000305654"/>
    </source>
</evidence>
<dbReference type="PANTHER" id="PTHR43685">
    <property type="entry name" value="GLYCOSYLTRANSFERASE"/>
    <property type="match status" value="1"/>
</dbReference>
<dbReference type="Pfam" id="PF00535">
    <property type="entry name" value="Glycos_transf_2"/>
    <property type="match status" value="1"/>
</dbReference>
<sequence length="361" mass="39861">MWRRQAQNHLRTGRASTVLAATPLRSRVTVLFSTRNRGGALAPVLDRFSLLKAPAGGWKLVVVDNGSSDNTCSLLEGYRDRLPLTIVTEPRPGKNRALNTALPQLEGDLVVLTDDDVLPQPDWLVQLCRAADEHPEASLFGGCVLPHWSQPRPAWLVESAVPFSVLFAQQCREAGACSYEAIFGPNMAVRASVFAAGFRFSEAVGPDETRRMYAMGGETEFLRRLDAAGYKGHFVPDAVVGHIIRPEQLDEQWILHRGYRYGIGEGRHYASRPMRLRARVLFYGVASRAVRLMPPSPLRLKIRYKASTLTGIMAGLRNQTALVPAPARTRRIHLQQQGHANGPHDSGLHATTPQGARRMAP</sequence>
<feature type="region of interest" description="Disordered" evidence="1">
    <location>
        <begin position="336"/>
        <end position="361"/>
    </location>
</feature>
<feature type="domain" description="Glycosyltransferase 2-like" evidence="2">
    <location>
        <begin position="30"/>
        <end position="145"/>
    </location>
</feature>
<dbReference type="CDD" id="cd00761">
    <property type="entry name" value="Glyco_tranf_GTA_type"/>
    <property type="match status" value="1"/>
</dbReference>
<dbReference type="GO" id="GO:0016740">
    <property type="term" value="F:transferase activity"/>
    <property type="evidence" value="ECO:0007669"/>
    <property type="project" value="UniProtKB-KW"/>
</dbReference>
<dbReference type="InterPro" id="IPR001173">
    <property type="entry name" value="Glyco_trans_2-like"/>
</dbReference>